<dbReference type="PANTHER" id="PTHR47723">
    <property type="entry name" value="OS05G0353850 PROTEIN"/>
    <property type="match status" value="1"/>
</dbReference>
<sequence length="132" mass="14747">TQRRWRPPNPNELIMNTDAAVRPHDNFAGIGVCIRDHSGCVIACCLKRINGKLSSESAEILVVREGFLFAQQMNLSISVIETDANRVVQSILLDPQPLADTALVFSDIFHLMSIVNYGTSRYIPREQNEVAH</sequence>
<protein>
    <submittedName>
        <fullName evidence="2">Ribonuclease H-like domain containing protein</fullName>
    </submittedName>
</protein>
<dbReference type="Gene3D" id="3.30.420.10">
    <property type="entry name" value="Ribonuclease H-like superfamily/Ribonuclease H"/>
    <property type="match status" value="1"/>
</dbReference>
<gene>
    <name evidence="2" type="ORF">PanWU01x14_280540</name>
</gene>
<dbReference type="OrthoDB" id="996470at2759"/>
<evidence type="ECO:0000259" key="1">
    <source>
        <dbReference type="Pfam" id="PF13456"/>
    </source>
</evidence>
<dbReference type="CDD" id="cd06222">
    <property type="entry name" value="RNase_H_like"/>
    <property type="match status" value="1"/>
</dbReference>
<dbReference type="AlphaFoldDB" id="A0A2P5B1G3"/>
<reference evidence="3" key="1">
    <citation type="submission" date="2016-06" db="EMBL/GenBank/DDBJ databases">
        <title>Parallel loss of symbiosis genes in relatives of nitrogen-fixing non-legume Parasponia.</title>
        <authorList>
            <person name="Van Velzen R."/>
            <person name="Holmer R."/>
            <person name="Bu F."/>
            <person name="Rutten L."/>
            <person name="Van Zeijl A."/>
            <person name="Liu W."/>
            <person name="Santuari L."/>
            <person name="Cao Q."/>
            <person name="Sharma T."/>
            <person name="Shen D."/>
            <person name="Roswanjaya Y."/>
            <person name="Wardhani T."/>
            <person name="Kalhor M.S."/>
            <person name="Jansen J."/>
            <person name="Van den Hoogen J."/>
            <person name="Gungor B."/>
            <person name="Hartog M."/>
            <person name="Hontelez J."/>
            <person name="Verver J."/>
            <person name="Yang W.-C."/>
            <person name="Schijlen E."/>
            <person name="Repin R."/>
            <person name="Schilthuizen M."/>
            <person name="Schranz E."/>
            <person name="Heidstra R."/>
            <person name="Miyata K."/>
            <person name="Fedorova E."/>
            <person name="Kohlen W."/>
            <person name="Bisseling T."/>
            <person name="Smit S."/>
            <person name="Geurts R."/>
        </authorList>
    </citation>
    <scope>NUCLEOTIDE SEQUENCE [LARGE SCALE GENOMIC DNA]</scope>
    <source>
        <strain evidence="3">cv. WU1-14</strain>
    </source>
</reference>
<dbReference type="EMBL" id="JXTB01000388">
    <property type="protein sequence ID" value="PON42601.1"/>
    <property type="molecule type" value="Genomic_DNA"/>
</dbReference>
<feature type="domain" description="RNase H type-1" evidence="1">
    <location>
        <begin position="16"/>
        <end position="132"/>
    </location>
</feature>
<name>A0A2P5B1G3_PARAD</name>
<accession>A0A2P5B1G3</accession>
<dbReference type="InterPro" id="IPR012337">
    <property type="entry name" value="RNaseH-like_sf"/>
</dbReference>
<dbReference type="InterPro" id="IPR044730">
    <property type="entry name" value="RNase_H-like_dom_plant"/>
</dbReference>
<keyword evidence="3" id="KW-1185">Reference proteome</keyword>
<dbReference type="PANTHER" id="PTHR47723:SF19">
    <property type="entry name" value="POLYNUCLEOTIDYL TRANSFERASE, RIBONUCLEASE H-LIKE SUPERFAMILY PROTEIN"/>
    <property type="match status" value="1"/>
</dbReference>
<dbReference type="GO" id="GO:0003676">
    <property type="term" value="F:nucleic acid binding"/>
    <property type="evidence" value="ECO:0007669"/>
    <property type="project" value="InterPro"/>
</dbReference>
<proteinExistence type="predicted"/>
<organism evidence="2 3">
    <name type="scientific">Parasponia andersonii</name>
    <name type="common">Sponia andersonii</name>
    <dbReference type="NCBI Taxonomy" id="3476"/>
    <lineage>
        <taxon>Eukaryota</taxon>
        <taxon>Viridiplantae</taxon>
        <taxon>Streptophyta</taxon>
        <taxon>Embryophyta</taxon>
        <taxon>Tracheophyta</taxon>
        <taxon>Spermatophyta</taxon>
        <taxon>Magnoliopsida</taxon>
        <taxon>eudicotyledons</taxon>
        <taxon>Gunneridae</taxon>
        <taxon>Pentapetalae</taxon>
        <taxon>rosids</taxon>
        <taxon>fabids</taxon>
        <taxon>Rosales</taxon>
        <taxon>Cannabaceae</taxon>
        <taxon>Parasponia</taxon>
    </lineage>
</organism>
<dbReference type="InterPro" id="IPR053151">
    <property type="entry name" value="RNase_H-like"/>
</dbReference>
<dbReference type="Pfam" id="PF13456">
    <property type="entry name" value="RVT_3"/>
    <property type="match status" value="1"/>
</dbReference>
<feature type="non-terminal residue" evidence="2">
    <location>
        <position position="1"/>
    </location>
</feature>
<comment type="caution">
    <text evidence="2">The sequence shown here is derived from an EMBL/GenBank/DDBJ whole genome shotgun (WGS) entry which is preliminary data.</text>
</comment>
<evidence type="ECO:0000313" key="2">
    <source>
        <dbReference type="EMBL" id="PON42601.1"/>
    </source>
</evidence>
<dbReference type="Proteomes" id="UP000237105">
    <property type="component" value="Unassembled WGS sequence"/>
</dbReference>
<dbReference type="GO" id="GO:0004523">
    <property type="term" value="F:RNA-DNA hybrid ribonuclease activity"/>
    <property type="evidence" value="ECO:0007669"/>
    <property type="project" value="InterPro"/>
</dbReference>
<dbReference type="SUPFAM" id="SSF53098">
    <property type="entry name" value="Ribonuclease H-like"/>
    <property type="match status" value="1"/>
</dbReference>
<evidence type="ECO:0000313" key="3">
    <source>
        <dbReference type="Proteomes" id="UP000237105"/>
    </source>
</evidence>
<dbReference type="InterPro" id="IPR002156">
    <property type="entry name" value="RNaseH_domain"/>
</dbReference>
<dbReference type="InterPro" id="IPR036397">
    <property type="entry name" value="RNaseH_sf"/>
</dbReference>